<keyword evidence="3" id="KW-1185">Reference proteome</keyword>
<keyword evidence="1" id="KW-0472">Membrane</keyword>
<name>D7KBZ8_ARALL</name>
<sequence length="260" mass="29265">MLTINNWYWQKLRLKINIGDPEIGRVSCTRVTIFPKKAPPLQNLDLTCFSPLRSSALFAVAARGSPDGKSDVVRLLTVLFRRCLCASWLSHSCLVRTKRRSFFFFGVQLLLFNGGPAMLRAPSGAGMLLLSFPLRAGFSSYCRPPIDFISSAQLPSQRELWALLDQGFEAARRRGIQYLLHASHWHVALVFGLSAQVYCFYHHKCQKPLLQPLRISVSLVSSFENFQSAFCGWSCELVVLVWFFVDVKLLCSVLLTLGGT</sequence>
<feature type="transmembrane region" description="Helical" evidence="1">
    <location>
        <begin position="102"/>
        <end position="119"/>
    </location>
</feature>
<dbReference type="Proteomes" id="UP000008694">
    <property type="component" value="Unassembled WGS sequence"/>
</dbReference>
<accession>D7KBZ8</accession>
<organism evidence="3">
    <name type="scientific">Arabidopsis lyrata subsp. lyrata</name>
    <name type="common">Lyre-leaved rock-cress</name>
    <dbReference type="NCBI Taxonomy" id="81972"/>
    <lineage>
        <taxon>Eukaryota</taxon>
        <taxon>Viridiplantae</taxon>
        <taxon>Streptophyta</taxon>
        <taxon>Embryophyta</taxon>
        <taxon>Tracheophyta</taxon>
        <taxon>Spermatophyta</taxon>
        <taxon>Magnoliopsida</taxon>
        <taxon>eudicotyledons</taxon>
        <taxon>Gunneridae</taxon>
        <taxon>Pentapetalae</taxon>
        <taxon>rosids</taxon>
        <taxon>malvids</taxon>
        <taxon>Brassicales</taxon>
        <taxon>Brassicaceae</taxon>
        <taxon>Camelineae</taxon>
        <taxon>Arabidopsis</taxon>
    </lineage>
</organism>
<dbReference type="AlphaFoldDB" id="D7KBZ8"/>
<dbReference type="EMBL" id="GL348713">
    <property type="protein sequence ID" value="EFH70345.1"/>
    <property type="molecule type" value="Genomic_DNA"/>
</dbReference>
<proteinExistence type="predicted"/>
<dbReference type="Gramene" id="scaffold_104398.1">
    <property type="protein sequence ID" value="scaffold_104398.1"/>
    <property type="gene ID" value="scaffold_104398.1"/>
</dbReference>
<dbReference type="HOGENOM" id="CLU_1070946_0_0_1"/>
<gene>
    <name evidence="2" type="ORF">ARALYDRAFT_891604</name>
</gene>
<keyword evidence="1" id="KW-0812">Transmembrane</keyword>
<evidence type="ECO:0000256" key="1">
    <source>
        <dbReference type="SAM" id="Phobius"/>
    </source>
</evidence>
<protein>
    <submittedName>
        <fullName evidence="2">Predicted protein</fullName>
    </submittedName>
</protein>
<reference evidence="3" key="1">
    <citation type="journal article" date="2011" name="Nat. Genet.">
        <title>The Arabidopsis lyrata genome sequence and the basis of rapid genome size change.</title>
        <authorList>
            <person name="Hu T.T."/>
            <person name="Pattyn P."/>
            <person name="Bakker E.G."/>
            <person name="Cao J."/>
            <person name="Cheng J.-F."/>
            <person name="Clark R.M."/>
            <person name="Fahlgren N."/>
            <person name="Fawcett J.A."/>
            <person name="Grimwood J."/>
            <person name="Gundlach H."/>
            <person name="Haberer G."/>
            <person name="Hollister J.D."/>
            <person name="Ossowski S."/>
            <person name="Ottilar R.P."/>
            <person name="Salamov A.A."/>
            <person name="Schneeberger K."/>
            <person name="Spannagl M."/>
            <person name="Wang X."/>
            <person name="Yang L."/>
            <person name="Nasrallah M.E."/>
            <person name="Bergelson J."/>
            <person name="Carrington J.C."/>
            <person name="Gaut B.S."/>
            <person name="Schmutz J."/>
            <person name="Mayer K.F.X."/>
            <person name="Van de Peer Y."/>
            <person name="Grigoriev I.V."/>
            <person name="Nordborg M."/>
            <person name="Weigel D."/>
            <person name="Guo Y.-L."/>
        </authorList>
    </citation>
    <scope>NUCLEOTIDE SEQUENCE [LARGE SCALE GENOMIC DNA]</scope>
    <source>
        <strain evidence="3">cv. MN47</strain>
    </source>
</reference>
<evidence type="ECO:0000313" key="2">
    <source>
        <dbReference type="EMBL" id="EFH70345.1"/>
    </source>
</evidence>
<keyword evidence="1" id="KW-1133">Transmembrane helix</keyword>
<evidence type="ECO:0000313" key="3">
    <source>
        <dbReference type="Proteomes" id="UP000008694"/>
    </source>
</evidence>